<feature type="domain" description="Transposase IS110-like N-terminal" evidence="1">
    <location>
        <begin position="13"/>
        <end position="169"/>
    </location>
</feature>
<evidence type="ECO:0000259" key="1">
    <source>
        <dbReference type="Pfam" id="PF01548"/>
    </source>
</evidence>
<dbReference type="NCBIfam" id="NF033542">
    <property type="entry name" value="transpos_IS110"/>
    <property type="match status" value="1"/>
</dbReference>
<dbReference type="InterPro" id="IPR002525">
    <property type="entry name" value="Transp_IS110-like_N"/>
</dbReference>
<dbReference type="PANTHER" id="PTHR33055">
    <property type="entry name" value="TRANSPOSASE FOR INSERTION SEQUENCE ELEMENT IS1111A"/>
    <property type="match status" value="1"/>
</dbReference>
<dbReference type="Pfam" id="PF02371">
    <property type="entry name" value="Transposase_20"/>
    <property type="match status" value="1"/>
</dbReference>
<dbReference type="InterPro" id="IPR047650">
    <property type="entry name" value="Transpos_IS110"/>
</dbReference>
<dbReference type="EMBL" id="JACHHU010000009">
    <property type="protein sequence ID" value="MBB6542956.1"/>
    <property type="molecule type" value="Genomic_DNA"/>
</dbReference>
<organism evidence="3 4">
    <name type="scientific">Thalassotalea piscium</name>
    <dbReference type="NCBI Taxonomy" id="1230533"/>
    <lineage>
        <taxon>Bacteria</taxon>
        <taxon>Pseudomonadati</taxon>
        <taxon>Pseudomonadota</taxon>
        <taxon>Gammaproteobacteria</taxon>
        <taxon>Alteromonadales</taxon>
        <taxon>Colwelliaceae</taxon>
        <taxon>Thalassotalea</taxon>
    </lineage>
</organism>
<dbReference type="GO" id="GO:0004803">
    <property type="term" value="F:transposase activity"/>
    <property type="evidence" value="ECO:0007669"/>
    <property type="project" value="InterPro"/>
</dbReference>
<evidence type="ECO:0000259" key="2">
    <source>
        <dbReference type="Pfam" id="PF02371"/>
    </source>
</evidence>
<keyword evidence="4" id="KW-1185">Reference proteome</keyword>
<sequence>MKAFNVSDFAALIGIDWADRKHDICEVDLHIHTQHLSVISSQPNAINAWANALKEKYNGQAVAVACELKKGPLIYALSKFEHIVLFTINPSTVAKYRKAFTHSGAKDDPTDAAIQVEILQLHMSKLNVITPDTEKVRRLTQLVEYRRKLVQDRVNLTNKITTTLKNYYPHVLDWFKEKDTQVFCDFILRWPSLKQVKRARKQTLIDFFNQHNSRYPSVNEKRIEEIKQAEALTTDNAIILPNLLLVECLTAQLKQLMIAIERFDVEIKTLYKNHKDKFIFDSLPGAGPQIAPRLLAAMGSNRERYQPSEEIQKYAGIAPVTERSGKKEWIHWRYSCTKFLRQTFVEWAGQSVRYSFWAKAYYEQQKSKGKPHNTIIRALAFKWIRILFRCWKTRTAYDETTYLAALKSKGSPLLKYAVEGKF</sequence>
<dbReference type="RefSeq" id="WP_184423762.1">
    <property type="nucleotide sequence ID" value="NZ_AP027362.1"/>
</dbReference>
<gene>
    <name evidence="3" type="ORF">HNQ55_001460</name>
</gene>
<dbReference type="Pfam" id="PF01548">
    <property type="entry name" value="DEDD_Tnp_IS110"/>
    <property type="match status" value="1"/>
</dbReference>
<comment type="caution">
    <text evidence="3">The sequence shown here is derived from an EMBL/GenBank/DDBJ whole genome shotgun (WGS) entry which is preliminary data.</text>
</comment>
<dbReference type="GO" id="GO:0006313">
    <property type="term" value="P:DNA transposition"/>
    <property type="evidence" value="ECO:0007669"/>
    <property type="project" value="InterPro"/>
</dbReference>
<accession>A0A7X0TT85</accession>
<name>A0A7X0TT85_9GAMM</name>
<dbReference type="AlphaFoldDB" id="A0A7X0TT85"/>
<dbReference type="PANTHER" id="PTHR33055:SF3">
    <property type="entry name" value="PUTATIVE TRANSPOSASE FOR IS117-RELATED"/>
    <property type="match status" value="1"/>
</dbReference>
<evidence type="ECO:0000313" key="4">
    <source>
        <dbReference type="Proteomes" id="UP000537141"/>
    </source>
</evidence>
<protein>
    <submittedName>
        <fullName evidence="3">Transposase</fullName>
    </submittedName>
</protein>
<dbReference type="GO" id="GO:0003677">
    <property type="term" value="F:DNA binding"/>
    <property type="evidence" value="ECO:0007669"/>
    <property type="project" value="InterPro"/>
</dbReference>
<dbReference type="InterPro" id="IPR003346">
    <property type="entry name" value="Transposase_20"/>
</dbReference>
<reference evidence="3 4" key="1">
    <citation type="submission" date="2020-08" db="EMBL/GenBank/DDBJ databases">
        <title>Genomic Encyclopedia of Type Strains, Phase IV (KMG-IV): sequencing the most valuable type-strain genomes for metagenomic binning, comparative biology and taxonomic classification.</title>
        <authorList>
            <person name="Goeker M."/>
        </authorList>
    </citation>
    <scope>NUCLEOTIDE SEQUENCE [LARGE SCALE GENOMIC DNA]</scope>
    <source>
        <strain evidence="3 4">DSM 26287</strain>
    </source>
</reference>
<evidence type="ECO:0000313" key="3">
    <source>
        <dbReference type="EMBL" id="MBB6542956.1"/>
    </source>
</evidence>
<feature type="domain" description="Transposase IS116/IS110/IS902 C-terminal" evidence="2">
    <location>
        <begin position="280"/>
        <end position="363"/>
    </location>
</feature>
<dbReference type="Proteomes" id="UP000537141">
    <property type="component" value="Unassembled WGS sequence"/>
</dbReference>
<proteinExistence type="predicted"/>